<evidence type="ECO:0008006" key="3">
    <source>
        <dbReference type="Google" id="ProtNLM"/>
    </source>
</evidence>
<dbReference type="AlphaFoldDB" id="A0AA43ZGP7"/>
<gene>
    <name evidence="1" type="ORF">G8E10_17745</name>
</gene>
<dbReference type="RefSeq" id="WP_167130122.1">
    <property type="nucleotide sequence ID" value="NZ_JAANCM010000009.1"/>
</dbReference>
<proteinExistence type="predicted"/>
<reference evidence="1" key="1">
    <citation type="submission" date="2020-03" db="EMBL/GenBank/DDBJ databases">
        <title>Ferranicluibacter endophyticum gen. nov., sp. nov., a new genus isolated from Rubus ulmifolius Schott. stem.</title>
        <authorList>
            <person name="Roca-Couso R."/>
            <person name="Flores-Felix J.D."/>
            <person name="Igual J.M."/>
            <person name="Rivas R."/>
        </authorList>
    </citation>
    <scope>NUCLEOTIDE SEQUENCE</scope>
    <source>
        <strain evidence="1">CRRU44</strain>
    </source>
</reference>
<accession>A0AA43ZGP7</accession>
<protein>
    <recommendedName>
        <fullName evidence="3">Fibronectin type III domain-containing protein</fullName>
    </recommendedName>
</protein>
<dbReference type="EMBL" id="JAANCM010000009">
    <property type="protein sequence ID" value="NHT77560.1"/>
    <property type="molecule type" value="Genomic_DNA"/>
</dbReference>
<sequence length="681" mass="74001">MPAAIVGWIAAAGIGGLVTATGALTTLGSILAGGIGLGLTYAANALFGAKPSTIKPQDGKGTLRQSVVPRRKHYGRVRTGGSYVLFRTKKGNLFQVIYIGEGRSDGFEEHYIDGRPVTPDPDGWIRDKQYEGAVRIVNRLGLPVETAYNELISVYPEVWTAAHRGDGCVSTFMHARGVKQEKFSAVYPNRIPAYESVRRDGIVLDPRTGAMGWTSNLYLIFRDWLINNDGAGISAAYIDDADFAAAATLGDEILPTNGGGTVRRYHGQLSYTLETEPVDIIDRLETATDSRLILKANGKIGIQPGKWVEPTVFIADGHLIDYELADSSGPLREANEVTVKYTNPLAAYSEATTDPWRDEDDISQTGRVRAVPIEAYEIQNHHHGRRIAKLKFCRASARWRGTVITDLYGLKARNERFIRIQVLDLGIDFEAFEVETYEEDDDTMTIKMTVASRTADMYQLTSAEEGTPPIVPPTFEDDAFEKPASLLVVGGQRVVSGQGKVAVLTATWAAYPDRDDLKAEAQISPADQDKWTPVSVDDNQLRAEAIGLADGQSYDFRVHWVKAGGTPSDWAIVENIPAIADPDRSATPLQLKAVLAGTVVTVSARAANDNSAYLMFKRGTATQTFAQATDISGNLRVTANQVIEFADTPGVGTWRYWCTSKNPSGLLANTPAGPTANVVVT</sequence>
<keyword evidence="2" id="KW-1185">Reference proteome</keyword>
<evidence type="ECO:0000313" key="1">
    <source>
        <dbReference type="EMBL" id="NHT77560.1"/>
    </source>
</evidence>
<evidence type="ECO:0000313" key="2">
    <source>
        <dbReference type="Proteomes" id="UP001155840"/>
    </source>
</evidence>
<name>A0AA43ZGP7_9HYPH</name>
<dbReference type="Proteomes" id="UP001155840">
    <property type="component" value="Unassembled WGS sequence"/>
</dbReference>
<comment type="caution">
    <text evidence="1">The sequence shown here is derived from an EMBL/GenBank/DDBJ whole genome shotgun (WGS) entry which is preliminary data.</text>
</comment>
<organism evidence="1 2">
    <name type="scientific">Ferranicluibacter rubi</name>
    <dbReference type="NCBI Taxonomy" id="2715133"/>
    <lineage>
        <taxon>Bacteria</taxon>
        <taxon>Pseudomonadati</taxon>
        <taxon>Pseudomonadota</taxon>
        <taxon>Alphaproteobacteria</taxon>
        <taxon>Hyphomicrobiales</taxon>
        <taxon>Rhizobiaceae</taxon>
        <taxon>Ferranicluibacter</taxon>
    </lineage>
</organism>